<evidence type="ECO:0000259" key="2">
    <source>
        <dbReference type="Pfam" id="PF00582"/>
    </source>
</evidence>
<feature type="domain" description="UspA" evidence="2">
    <location>
        <begin position="1"/>
        <end position="121"/>
    </location>
</feature>
<dbReference type="InterPro" id="IPR006016">
    <property type="entry name" value="UspA"/>
</dbReference>
<dbReference type="PANTHER" id="PTHR46268:SF23">
    <property type="entry name" value="UNIVERSAL STRESS PROTEIN A-RELATED"/>
    <property type="match status" value="1"/>
</dbReference>
<evidence type="ECO:0000313" key="3">
    <source>
        <dbReference type="EMBL" id="MBV2133558.1"/>
    </source>
</evidence>
<comment type="similarity">
    <text evidence="1">Belongs to the universal stress protein A family.</text>
</comment>
<sequence>MVQHILVAHDLSPEADLALQRGVQLALQNGARLTLLHVPTTAAADDTAIRARLQARLQALGLPQGKVLLRRGRPVVEILLQARGLAIDLLVLGAHHRQSPQGFAGTTLERILQSSPAPVLLAVNAEPAPWTRALVALDYSPCASRALRQAWALLGDGATLHALHIHEVAEVHASEDPVAVAFERELFDRLVSDEGSALPARPAQLSHELRHGERESCLQAVLAERQPQLLALGAHSRGMLADVLLGSLALELLRQPPCDVLVVR</sequence>
<reference evidence="3 4" key="1">
    <citation type="submission" date="2021-06" db="EMBL/GenBank/DDBJ databases">
        <title>Differences between aerobic and microaerobic xylene degrading microbial communities.</title>
        <authorList>
            <person name="Banerjee S."/>
            <person name="Tancsics A."/>
        </authorList>
    </citation>
    <scope>NUCLEOTIDE SEQUENCE [LARGE SCALE GENOMIC DNA]</scope>
    <source>
        <strain evidence="3 4">MAP12</strain>
    </source>
</reference>
<keyword evidence="4" id="KW-1185">Reference proteome</keyword>
<organism evidence="3 4">
    <name type="scientific">Geopseudomonas aromaticivorans</name>
    <dbReference type="NCBI Taxonomy" id="2849492"/>
    <lineage>
        <taxon>Bacteria</taxon>
        <taxon>Pseudomonadati</taxon>
        <taxon>Pseudomonadota</taxon>
        <taxon>Gammaproteobacteria</taxon>
        <taxon>Pseudomonadales</taxon>
        <taxon>Pseudomonadaceae</taxon>
        <taxon>Geopseudomonas</taxon>
    </lineage>
</organism>
<dbReference type="CDD" id="cd00293">
    <property type="entry name" value="USP-like"/>
    <property type="match status" value="2"/>
</dbReference>
<name>A0ABS6MXL3_9GAMM</name>
<dbReference type="Proteomes" id="UP000813068">
    <property type="component" value="Unassembled WGS sequence"/>
</dbReference>
<comment type="caution">
    <text evidence="3">The sequence shown here is derived from an EMBL/GenBank/DDBJ whole genome shotgun (WGS) entry which is preliminary data.</text>
</comment>
<evidence type="ECO:0000313" key="4">
    <source>
        <dbReference type="Proteomes" id="UP000813068"/>
    </source>
</evidence>
<accession>A0ABS6MXL3</accession>
<dbReference type="EMBL" id="JAHRGL010000030">
    <property type="protein sequence ID" value="MBV2133558.1"/>
    <property type="molecule type" value="Genomic_DNA"/>
</dbReference>
<feature type="domain" description="UspA" evidence="2">
    <location>
        <begin position="131"/>
        <end position="264"/>
    </location>
</feature>
<dbReference type="PANTHER" id="PTHR46268">
    <property type="entry name" value="STRESS RESPONSE PROTEIN NHAX"/>
    <property type="match status" value="1"/>
</dbReference>
<evidence type="ECO:0000256" key="1">
    <source>
        <dbReference type="ARBA" id="ARBA00008791"/>
    </source>
</evidence>
<protein>
    <submittedName>
        <fullName evidence="3">Universal stress protein</fullName>
    </submittedName>
</protein>
<proteinExistence type="inferred from homology"/>
<gene>
    <name evidence="3" type="ORF">KRX52_12225</name>
</gene>
<dbReference type="Pfam" id="PF00582">
    <property type="entry name" value="Usp"/>
    <property type="match status" value="2"/>
</dbReference>
<dbReference type="RefSeq" id="WP_217682005.1">
    <property type="nucleotide sequence ID" value="NZ_JAHRGL010000030.1"/>
</dbReference>